<proteinExistence type="predicted"/>
<protein>
    <submittedName>
        <fullName evidence="1">Uncharacterized protein</fullName>
    </submittedName>
</protein>
<dbReference type="HOGENOM" id="CLU_3338316_0_0_2"/>
<accession>W0JQM7</accession>
<organism evidence="1 2">
    <name type="scientific">Halostagnicola larsenii XH-48</name>
    <dbReference type="NCBI Taxonomy" id="797299"/>
    <lineage>
        <taxon>Archaea</taxon>
        <taxon>Methanobacteriati</taxon>
        <taxon>Methanobacteriota</taxon>
        <taxon>Stenosarchaea group</taxon>
        <taxon>Halobacteria</taxon>
        <taxon>Halobacteriales</taxon>
        <taxon>Natrialbaceae</taxon>
        <taxon>Halostagnicola</taxon>
    </lineage>
</organism>
<evidence type="ECO:0000313" key="1">
    <source>
        <dbReference type="EMBL" id="AHG01036.1"/>
    </source>
</evidence>
<keyword evidence="2" id="KW-1185">Reference proteome</keyword>
<dbReference type="EMBL" id="CP007055">
    <property type="protein sequence ID" value="AHG01036.1"/>
    <property type="molecule type" value="Genomic_DNA"/>
</dbReference>
<sequence>MFDGICHEFLYKHSSNPPIGRDVTVDRSTNRISWESI</sequence>
<gene>
    <name evidence="1" type="ORF">HALLA_13630</name>
</gene>
<dbReference type="KEGG" id="hlr:HALLA_13630"/>
<name>W0JQM7_9EURY</name>
<reference evidence="1 2" key="1">
    <citation type="submission" date="2014-01" db="EMBL/GenBank/DDBJ databases">
        <authorList>
            <consortium name="DOE Joint Genome Institute"/>
            <person name="Anderson I."/>
            <person name="Huntemann M."/>
            <person name="Han J."/>
            <person name="Chen A."/>
            <person name="Kyrpides N."/>
            <person name="Mavromatis K."/>
            <person name="Markowitz V."/>
            <person name="Palaniappan K."/>
            <person name="Ivanova N."/>
            <person name="Schaumberg A."/>
            <person name="Pati A."/>
            <person name="Liolios K."/>
            <person name="Nordberg H.P."/>
            <person name="Cantor M.N."/>
            <person name="Hua S.X."/>
            <person name="Woyke T."/>
        </authorList>
    </citation>
    <scope>NUCLEOTIDE SEQUENCE [LARGE SCALE GENOMIC DNA]</scope>
    <source>
        <strain evidence="1 2">XH-48</strain>
    </source>
</reference>
<dbReference type="AlphaFoldDB" id="W0JQM7"/>
<evidence type="ECO:0000313" key="2">
    <source>
        <dbReference type="Proteomes" id="UP000019024"/>
    </source>
</evidence>
<dbReference type="Proteomes" id="UP000019024">
    <property type="component" value="Chromosome"/>
</dbReference>